<evidence type="ECO:0000313" key="4">
    <source>
        <dbReference type="Proteomes" id="UP001189429"/>
    </source>
</evidence>
<dbReference type="Gene3D" id="1.10.150.900">
    <property type="match status" value="1"/>
</dbReference>
<comment type="caution">
    <text evidence="3">The sequence shown here is derived from an EMBL/GenBank/DDBJ whole genome shotgun (WGS) entry which is preliminary data.</text>
</comment>
<dbReference type="Pfam" id="PF07687">
    <property type="entry name" value="M20_dimer"/>
    <property type="match status" value="1"/>
</dbReference>
<dbReference type="InterPro" id="IPR052083">
    <property type="entry name" value="Aminoacylase-1_M20A"/>
</dbReference>
<dbReference type="InterPro" id="IPR011650">
    <property type="entry name" value="Peptidase_M20_dimer"/>
</dbReference>
<name>A0ABN9UD68_9DINO</name>
<gene>
    <name evidence="3" type="ORF">PCOR1329_LOCUS47542</name>
</gene>
<feature type="domain" description="Peptidase M20 dimerisation" evidence="2">
    <location>
        <begin position="127"/>
        <end position="254"/>
    </location>
</feature>
<feature type="region of interest" description="Disordered" evidence="1">
    <location>
        <begin position="62"/>
        <end position="94"/>
    </location>
</feature>
<sequence>MLEKWCCDPFAAQVRDGYVLAAGSPDGDYAGRGGPCIYGRGIQDSRHEVRLRAVPRGYREAAAEARRRVAPAPHVPPDLRPRRGDRRQRRHGRLLGDSRVQGLAANLVAMALDEGLANPRNAYTVFYGERTPWWLIVRAQGPTGHGSRFIKNTAFEKMLGVLNKAQEFRREQEEMLGWDQMGCKHCQAKKLGDVTTLNVTMLKGGVTMDSGQTYSLNVIPTEMEAGFDVRLSPNLVTSSFKAKLDEWCNEEGLTWEFAQWTKPLHEHYLTPVERNVNPFWGIFEDAVGADGAKVEREIFPAGTDSRFLRAMGVKALGFSPMRSTPVLLHEHNEALSVDMFLEGIGVYCRVIEALLDTPRQEIEQEGGAGQPPAKRARPTS</sequence>
<dbReference type="Pfam" id="PF01546">
    <property type="entry name" value="Peptidase_M20"/>
    <property type="match status" value="1"/>
</dbReference>
<evidence type="ECO:0000259" key="2">
    <source>
        <dbReference type="Pfam" id="PF07687"/>
    </source>
</evidence>
<keyword evidence="4" id="KW-1185">Reference proteome</keyword>
<protein>
    <recommendedName>
        <fullName evidence="2">Peptidase M20 dimerisation domain-containing protein</fullName>
    </recommendedName>
</protein>
<accession>A0ABN9UD68</accession>
<dbReference type="PANTHER" id="PTHR45892:SF1">
    <property type="entry name" value="AMINOACYLASE-1"/>
    <property type="match status" value="1"/>
</dbReference>
<dbReference type="SUPFAM" id="SSF55031">
    <property type="entry name" value="Bacterial exopeptidase dimerisation domain"/>
    <property type="match status" value="1"/>
</dbReference>
<feature type="compositionally biased region" description="Basic residues" evidence="1">
    <location>
        <begin position="83"/>
        <end position="93"/>
    </location>
</feature>
<dbReference type="PANTHER" id="PTHR45892">
    <property type="entry name" value="AMINOACYLASE-1"/>
    <property type="match status" value="1"/>
</dbReference>
<dbReference type="PIRSF" id="PIRSF036696">
    <property type="entry name" value="ACY-1"/>
    <property type="match status" value="1"/>
</dbReference>
<dbReference type="InterPro" id="IPR002933">
    <property type="entry name" value="Peptidase_M20"/>
</dbReference>
<evidence type="ECO:0000256" key="1">
    <source>
        <dbReference type="SAM" id="MobiDB-lite"/>
    </source>
</evidence>
<proteinExistence type="predicted"/>
<evidence type="ECO:0000313" key="3">
    <source>
        <dbReference type="EMBL" id="CAK0857415.1"/>
    </source>
</evidence>
<dbReference type="InterPro" id="IPR036264">
    <property type="entry name" value="Bact_exopeptidase_dim_dom"/>
</dbReference>
<dbReference type="EMBL" id="CAUYUJ010015727">
    <property type="protein sequence ID" value="CAK0857415.1"/>
    <property type="molecule type" value="Genomic_DNA"/>
</dbReference>
<dbReference type="Proteomes" id="UP001189429">
    <property type="component" value="Unassembled WGS sequence"/>
</dbReference>
<dbReference type="SUPFAM" id="SSF53187">
    <property type="entry name" value="Zn-dependent exopeptidases"/>
    <property type="match status" value="1"/>
</dbReference>
<organism evidence="3 4">
    <name type="scientific">Prorocentrum cordatum</name>
    <dbReference type="NCBI Taxonomy" id="2364126"/>
    <lineage>
        <taxon>Eukaryota</taxon>
        <taxon>Sar</taxon>
        <taxon>Alveolata</taxon>
        <taxon>Dinophyceae</taxon>
        <taxon>Prorocentrales</taxon>
        <taxon>Prorocentraceae</taxon>
        <taxon>Prorocentrum</taxon>
    </lineage>
</organism>
<reference evidence="3" key="1">
    <citation type="submission" date="2023-10" db="EMBL/GenBank/DDBJ databases">
        <authorList>
            <person name="Chen Y."/>
            <person name="Shah S."/>
            <person name="Dougan E. K."/>
            <person name="Thang M."/>
            <person name="Chan C."/>
        </authorList>
    </citation>
    <scope>NUCLEOTIDE SEQUENCE [LARGE SCALE GENOMIC DNA]</scope>
</reference>
<dbReference type="Gene3D" id="3.30.70.360">
    <property type="match status" value="1"/>
</dbReference>